<keyword evidence="2" id="KW-0663">Pyridoxal phosphate</keyword>
<name>A0ABX7MSZ8_9GAMM</name>
<dbReference type="InterPro" id="IPR000524">
    <property type="entry name" value="Tscrpt_reg_HTH_GntR"/>
</dbReference>
<dbReference type="PANTHER" id="PTHR46577">
    <property type="entry name" value="HTH-TYPE TRANSCRIPTIONAL REGULATORY PROTEIN GABR"/>
    <property type="match status" value="1"/>
</dbReference>
<dbReference type="Pfam" id="PF00155">
    <property type="entry name" value="Aminotran_1_2"/>
    <property type="match status" value="1"/>
</dbReference>
<accession>A0ABX7MSZ8</accession>
<dbReference type="SMART" id="SM00345">
    <property type="entry name" value="HTH_GNTR"/>
    <property type="match status" value="1"/>
</dbReference>
<dbReference type="Gene3D" id="3.40.640.10">
    <property type="entry name" value="Type I PLP-dependent aspartate aminotransferase-like (Major domain)"/>
    <property type="match status" value="1"/>
</dbReference>
<dbReference type="Gene3D" id="3.90.1150.10">
    <property type="entry name" value="Aspartate Aminotransferase, domain 1"/>
    <property type="match status" value="1"/>
</dbReference>
<organism evidence="7 8">
    <name type="scientific">Marinobacter salinisoli</name>
    <dbReference type="NCBI Taxonomy" id="2769486"/>
    <lineage>
        <taxon>Bacteria</taxon>
        <taxon>Pseudomonadati</taxon>
        <taxon>Pseudomonadota</taxon>
        <taxon>Gammaproteobacteria</taxon>
        <taxon>Pseudomonadales</taxon>
        <taxon>Marinobacteraceae</taxon>
        <taxon>Marinobacter</taxon>
    </lineage>
</organism>
<dbReference type="Pfam" id="PF00392">
    <property type="entry name" value="GntR"/>
    <property type="match status" value="1"/>
</dbReference>
<keyword evidence="5" id="KW-0804">Transcription</keyword>
<dbReference type="SUPFAM" id="SSF46785">
    <property type="entry name" value="Winged helix' DNA-binding domain"/>
    <property type="match status" value="1"/>
</dbReference>
<feature type="domain" description="HTH gntR-type" evidence="6">
    <location>
        <begin position="2"/>
        <end position="70"/>
    </location>
</feature>
<dbReference type="SUPFAM" id="SSF53383">
    <property type="entry name" value="PLP-dependent transferases"/>
    <property type="match status" value="1"/>
</dbReference>
<dbReference type="PANTHER" id="PTHR46577:SF1">
    <property type="entry name" value="HTH-TYPE TRANSCRIPTIONAL REGULATORY PROTEIN GABR"/>
    <property type="match status" value="1"/>
</dbReference>
<evidence type="ECO:0000256" key="3">
    <source>
        <dbReference type="ARBA" id="ARBA00023015"/>
    </source>
</evidence>
<dbReference type="InterPro" id="IPR036388">
    <property type="entry name" value="WH-like_DNA-bd_sf"/>
</dbReference>
<gene>
    <name evidence="7" type="ORF">LPB19_08945</name>
</gene>
<evidence type="ECO:0000256" key="2">
    <source>
        <dbReference type="ARBA" id="ARBA00022898"/>
    </source>
</evidence>
<dbReference type="InterPro" id="IPR004839">
    <property type="entry name" value="Aminotransferase_I/II_large"/>
</dbReference>
<evidence type="ECO:0000256" key="1">
    <source>
        <dbReference type="ARBA" id="ARBA00005384"/>
    </source>
</evidence>
<dbReference type="Proteomes" id="UP000663555">
    <property type="component" value="Chromosome"/>
</dbReference>
<comment type="similarity">
    <text evidence="1">In the C-terminal section; belongs to the class-I pyridoxal-phosphate-dependent aminotransferase family.</text>
</comment>
<dbReference type="EMBL" id="CP071247">
    <property type="protein sequence ID" value="QSP93363.1"/>
    <property type="molecule type" value="Genomic_DNA"/>
</dbReference>
<evidence type="ECO:0000313" key="8">
    <source>
        <dbReference type="Proteomes" id="UP000663555"/>
    </source>
</evidence>
<sequence>MGMLYNHLADQLQTLIHEGVYREGERLPGVRVLSRQFGVSVSTILQAHQTLEGRGYLEARERSGYFVRLPRLDTPEPKMELTRAEPMPATAREMALELCSDERTRSVPLAAAIPHPDFLPVRQIQQATLWAARHGTEVLDYAFPGKAEFRRQIAQRMNGLGCLCTADDVLTTNGAQEAMILGLRSVTSPGDIVAIESPCFPGILQALEVVGLQVIEIPSHPTDGLSLEGLQLALEQWPVKACLVVTNHSNPLGAKLSDERKQALVTMLNAAGVPLIDDDIYGDLYFGDHRPRPAKAFDRSGNVIYCSSFSKTISPGLRLGWMLPGRYFPQAKQQKYFSNLATASLPQLAVSRFLEQGGYERYLRVARQQYRDAVERMRVAVGHAFPEGTAVSRPQGGFVLWVQLPVNVSGTQLYRKALEEGINIAPGRMFSISDKYENYLRLNAANPWTERVEFAIRRLGTLASEMLKGS</sequence>
<dbReference type="GO" id="GO:0008483">
    <property type="term" value="F:transaminase activity"/>
    <property type="evidence" value="ECO:0007669"/>
    <property type="project" value="UniProtKB-KW"/>
</dbReference>
<dbReference type="InterPro" id="IPR015422">
    <property type="entry name" value="PyrdxlP-dep_Trfase_small"/>
</dbReference>
<dbReference type="CDD" id="cd00609">
    <property type="entry name" value="AAT_like"/>
    <property type="match status" value="1"/>
</dbReference>
<dbReference type="PROSITE" id="PS50949">
    <property type="entry name" value="HTH_GNTR"/>
    <property type="match status" value="1"/>
</dbReference>
<keyword evidence="8" id="KW-1185">Reference proteome</keyword>
<dbReference type="InterPro" id="IPR015421">
    <property type="entry name" value="PyrdxlP-dep_Trfase_major"/>
</dbReference>
<keyword evidence="7" id="KW-0032">Aminotransferase</keyword>
<dbReference type="InterPro" id="IPR036390">
    <property type="entry name" value="WH_DNA-bd_sf"/>
</dbReference>
<reference evidence="7 8" key="1">
    <citation type="submission" date="2021-03" db="EMBL/GenBank/DDBJ databases">
        <title>Genome sequencing of Marinobacter sp. LPB0319.</title>
        <authorList>
            <person name="Kim J."/>
        </authorList>
    </citation>
    <scope>NUCLEOTIDE SEQUENCE [LARGE SCALE GENOMIC DNA]</scope>
    <source>
        <strain evidence="7 8">LPB0319</strain>
    </source>
</reference>
<keyword evidence="7" id="KW-0808">Transferase</keyword>
<dbReference type="CDD" id="cd07377">
    <property type="entry name" value="WHTH_GntR"/>
    <property type="match status" value="1"/>
</dbReference>
<keyword evidence="4" id="KW-0238">DNA-binding</keyword>
<evidence type="ECO:0000256" key="4">
    <source>
        <dbReference type="ARBA" id="ARBA00023125"/>
    </source>
</evidence>
<dbReference type="RefSeq" id="WP_206642588.1">
    <property type="nucleotide sequence ID" value="NZ_CP071247.1"/>
</dbReference>
<dbReference type="Gene3D" id="1.10.10.10">
    <property type="entry name" value="Winged helix-like DNA-binding domain superfamily/Winged helix DNA-binding domain"/>
    <property type="match status" value="1"/>
</dbReference>
<evidence type="ECO:0000259" key="6">
    <source>
        <dbReference type="PROSITE" id="PS50949"/>
    </source>
</evidence>
<evidence type="ECO:0000313" key="7">
    <source>
        <dbReference type="EMBL" id="QSP93363.1"/>
    </source>
</evidence>
<keyword evidence="3" id="KW-0805">Transcription regulation</keyword>
<dbReference type="InterPro" id="IPR015424">
    <property type="entry name" value="PyrdxlP-dep_Trfase"/>
</dbReference>
<proteinExistence type="inferred from homology"/>
<dbReference type="InterPro" id="IPR051446">
    <property type="entry name" value="HTH_trans_reg/aminotransferase"/>
</dbReference>
<protein>
    <submittedName>
        <fullName evidence="7">PLP-dependent aminotransferase family protein</fullName>
    </submittedName>
</protein>
<evidence type="ECO:0000256" key="5">
    <source>
        <dbReference type="ARBA" id="ARBA00023163"/>
    </source>
</evidence>